<accession>Q5FNF6</accession>
<dbReference type="InterPro" id="IPR056928">
    <property type="entry name" value="Gp77-like"/>
</dbReference>
<dbReference type="Pfam" id="PF23148">
    <property type="entry name" value="Gp77"/>
    <property type="match status" value="1"/>
</dbReference>
<dbReference type="KEGG" id="gox:GOX2359"/>
<evidence type="ECO:0000313" key="2">
    <source>
        <dbReference type="Proteomes" id="UP000006375"/>
    </source>
</evidence>
<dbReference type="EMBL" id="CP000009">
    <property type="protein sequence ID" value="AAW62091.1"/>
    <property type="molecule type" value="Genomic_DNA"/>
</dbReference>
<dbReference type="HOGENOM" id="CLU_1747050_0_0_5"/>
<reference evidence="1 2" key="1">
    <citation type="journal article" date="2005" name="Nat. Biotechnol.">
        <title>Complete genome sequence of the acetic acid bacterium Gluconobacter oxydans.</title>
        <authorList>
            <person name="Prust C."/>
            <person name="Hoffmeister M."/>
            <person name="Liesegang H."/>
            <person name="Wiezer A."/>
            <person name="Fricke W.F."/>
            <person name="Ehrenreich A."/>
            <person name="Gottschalk G."/>
            <person name="Deppenmeier U."/>
        </authorList>
    </citation>
    <scope>NUCLEOTIDE SEQUENCE [LARGE SCALE GENOMIC DNA]</scope>
    <source>
        <strain evidence="1 2">621H</strain>
    </source>
</reference>
<proteinExistence type="predicted"/>
<dbReference type="STRING" id="290633.GOX2359"/>
<dbReference type="AlphaFoldDB" id="Q5FNF6"/>
<keyword evidence="2" id="KW-1185">Reference proteome</keyword>
<dbReference type="RefSeq" id="WP_011253861.1">
    <property type="nucleotide sequence ID" value="NC_006677.1"/>
</dbReference>
<gene>
    <name evidence="1" type="ordered locus">GOX2359</name>
</gene>
<organism evidence="1 2">
    <name type="scientific">Gluconobacter oxydans (strain 621H)</name>
    <name type="common">Gluconobacter suboxydans</name>
    <dbReference type="NCBI Taxonomy" id="290633"/>
    <lineage>
        <taxon>Bacteria</taxon>
        <taxon>Pseudomonadati</taxon>
        <taxon>Pseudomonadota</taxon>
        <taxon>Alphaproteobacteria</taxon>
        <taxon>Acetobacterales</taxon>
        <taxon>Acetobacteraceae</taxon>
        <taxon>Gluconobacter</taxon>
    </lineage>
</organism>
<dbReference type="Proteomes" id="UP000006375">
    <property type="component" value="Chromosome"/>
</dbReference>
<evidence type="ECO:0000313" key="1">
    <source>
        <dbReference type="EMBL" id="AAW62091.1"/>
    </source>
</evidence>
<protein>
    <submittedName>
        <fullName evidence="1">Uncharacterized protein</fullName>
    </submittedName>
</protein>
<sequence>MTWAPCRRIVRADVPPAFRVRGINAPLLLCWPPAALNSAADYSLDFAELLCCGDRIVEVVFEASGNQIAWSSIFGTFATAWIVWLTSGPQTVTVTSRTSDGQVFTVSVSVTVQSTASLIAPRLPLLPPNAITLGGVSFPDTSGAPLVTG</sequence>
<name>Q5FNF6_GLUOX</name>